<keyword evidence="1" id="KW-0472">Membrane</keyword>
<evidence type="ECO:0000313" key="2">
    <source>
        <dbReference type="EMBL" id="BEI91354.1"/>
    </source>
</evidence>
<protein>
    <submittedName>
        <fullName evidence="2">Uncharacterized protein</fullName>
    </submittedName>
</protein>
<dbReference type="Proteomes" id="UP001233271">
    <property type="component" value="Chromosome 4"/>
</dbReference>
<sequence length="157" mass="17060">MSYYWPSILQLVTFSLVAIISLVQSIFGIILIIGGYWGGIGAIIHGIITIGYCIFVFVCHKRSHSALMSTKMEIILTAILCLSGLFIGIFCGLVGIGVFVILLGWAIFEGVYVGTRKVSGKWGMTLYDVAEVDVAGGALKNNQNAQHPNPQQFQQFA</sequence>
<accession>A0AA48L3M0</accession>
<feature type="transmembrane region" description="Helical" evidence="1">
    <location>
        <begin position="79"/>
        <end position="108"/>
    </location>
</feature>
<keyword evidence="1" id="KW-0812">Transmembrane</keyword>
<gene>
    <name evidence="2" type="ORF">CcaverHIS019_0401740</name>
</gene>
<evidence type="ECO:0000313" key="3">
    <source>
        <dbReference type="Proteomes" id="UP001233271"/>
    </source>
</evidence>
<dbReference type="KEGG" id="ccac:CcaHIS019_0401740"/>
<name>A0AA48L3M0_9TREE</name>
<feature type="transmembrane region" description="Helical" evidence="1">
    <location>
        <begin position="12"/>
        <end position="33"/>
    </location>
</feature>
<dbReference type="EMBL" id="AP028215">
    <property type="protein sequence ID" value="BEI91354.1"/>
    <property type="molecule type" value="Genomic_DNA"/>
</dbReference>
<proteinExistence type="predicted"/>
<keyword evidence="1" id="KW-1133">Transmembrane helix</keyword>
<organism evidence="2 3">
    <name type="scientific">Cutaneotrichosporon cavernicola</name>
    <dbReference type="NCBI Taxonomy" id="279322"/>
    <lineage>
        <taxon>Eukaryota</taxon>
        <taxon>Fungi</taxon>
        <taxon>Dikarya</taxon>
        <taxon>Basidiomycota</taxon>
        <taxon>Agaricomycotina</taxon>
        <taxon>Tremellomycetes</taxon>
        <taxon>Trichosporonales</taxon>
        <taxon>Trichosporonaceae</taxon>
        <taxon>Cutaneotrichosporon</taxon>
    </lineage>
</organism>
<dbReference type="RefSeq" id="XP_060456619.1">
    <property type="nucleotide sequence ID" value="XM_060599980.1"/>
</dbReference>
<evidence type="ECO:0000256" key="1">
    <source>
        <dbReference type="SAM" id="Phobius"/>
    </source>
</evidence>
<dbReference type="AlphaFoldDB" id="A0AA48L3M0"/>
<dbReference type="GeneID" id="85495224"/>
<feature type="transmembrane region" description="Helical" evidence="1">
    <location>
        <begin position="39"/>
        <end position="58"/>
    </location>
</feature>
<keyword evidence="3" id="KW-1185">Reference proteome</keyword>
<reference evidence="2" key="1">
    <citation type="journal article" date="2023" name="BMC Genomics">
        <title>Chromosome-level genome assemblies of Cutaneotrichosporon spp. (Trichosporonales, Basidiomycota) reveal imbalanced evolution between nucleotide sequences and chromosome synteny.</title>
        <authorList>
            <person name="Kobayashi Y."/>
            <person name="Kayamori A."/>
            <person name="Aoki K."/>
            <person name="Shiwa Y."/>
            <person name="Matsutani M."/>
            <person name="Fujita N."/>
            <person name="Sugita T."/>
            <person name="Iwasaki W."/>
            <person name="Tanaka N."/>
            <person name="Takashima M."/>
        </authorList>
    </citation>
    <scope>NUCLEOTIDE SEQUENCE</scope>
    <source>
        <strain evidence="2">HIS019</strain>
    </source>
</reference>